<evidence type="ECO:0000256" key="1">
    <source>
        <dbReference type="SAM" id="MobiDB-lite"/>
    </source>
</evidence>
<reference evidence="2 3" key="1">
    <citation type="submission" date="2024-06" db="EMBL/GenBank/DDBJ databases">
        <title>The Natural Products Discovery Center: Release of the First 8490 Sequenced Strains for Exploring Actinobacteria Biosynthetic Diversity.</title>
        <authorList>
            <person name="Kalkreuter E."/>
            <person name="Kautsar S.A."/>
            <person name="Yang D."/>
            <person name="Bader C.D."/>
            <person name="Teijaro C.N."/>
            <person name="Fluegel L."/>
            <person name="Davis C.M."/>
            <person name="Simpson J.R."/>
            <person name="Lauterbach L."/>
            <person name="Steele A.D."/>
            <person name="Gui C."/>
            <person name="Meng S."/>
            <person name="Li G."/>
            <person name="Viehrig K."/>
            <person name="Ye F."/>
            <person name="Su P."/>
            <person name="Kiefer A.F."/>
            <person name="Nichols A."/>
            <person name="Cepeda A.J."/>
            <person name="Yan W."/>
            <person name="Fan B."/>
            <person name="Jiang Y."/>
            <person name="Adhikari A."/>
            <person name="Zheng C.-J."/>
            <person name="Schuster L."/>
            <person name="Cowan T.M."/>
            <person name="Smanski M.J."/>
            <person name="Chevrette M.G."/>
            <person name="De Carvalho L.P.S."/>
            <person name="Shen B."/>
        </authorList>
    </citation>
    <scope>NUCLEOTIDE SEQUENCE [LARGE SCALE GENOMIC DNA]</scope>
    <source>
        <strain evidence="2 3">NPDC048946</strain>
    </source>
</reference>
<feature type="region of interest" description="Disordered" evidence="1">
    <location>
        <begin position="340"/>
        <end position="381"/>
    </location>
</feature>
<organism evidence="2 3">
    <name type="scientific">Streptodolium elevatio</name>
    <dbReference type="NCBI Taxonomy" id="3157996"/>
    <lineage>
        <taxon>Bacteria</taxon>
        <taxon>Bacillati</taxon>
        <taxon>Actinomycetota</taxon>
        <taxon>Actinomycetes</taxon>
        <taxon>Kitasatosporales</taxon>
        <taxon>Streptomycetaceae</taxon>
        <taxon>Streptodolium</taxon>
    </lineage>
</organism>
<sequence length="455" mass="48784">MSGEFSETFWPEGLGRIWQTARRLAGRADARAAASARSDRPWAWSIDRSQQVLRHLLWRAGVPVDPFPVRNPWLAAASGIAEINAAAARALQASQAGLDGQYPHVAEVTFGDNVDPDRARHFLDGVLLAAEHFPDAPVSLVDDRPLSNQPLAGVDHGQVSAETGSTLSMSPSADNKPGRFVHARSEILVDSDSYLSADPDTQRINDAALRATERDGLLLGLGAILPTPAGVHEYIHSVDKAMAHPEWREADVVPGHPLSLRDEALAEVGRRVGKPTDQVSRDDVVSVWGEYAATDLSEFVPVLVADKIVNGPYADHFSHRVYDRLQVAVSAFKPGPGAKLQKWRGRPRTGNSHGISELFDEYPVLPPGAPTASSGQQEDARISRTAEIHGAMAVACAGLTPAANTAAAPKSPVLRSPSTVTTNRPEILRSITPPQIDKAHELKEASGLGTSLDLN</sequence>
<evidence type="ECO:0000313" key="2">
    <source>
        <dbReference type="EMBL" id="MEU8138930.1"/>
    </source>
</evidence>
<protein>
    <submittedName>
        <fullName evidence="2">Uncharacterized protein</fullName>
    </submittedName>
</protein>
<dbReference type="Proteomes" id="UP001551482">
    <property type="component" value="Unassembled WGS sequence"/>
</dbReference>
<dbReference type="EMBL" id="JBEZFP010000146">
    <property type="protein sequence ID" value="MEU8138930.1"/>
    <property type="molecule type" value="Genomic_DNA"/>
</dbReference>
<name>A0ABV3DT50_9ACTN</name>
<evidence type="ECO:0000313" key="3">
    <source>
        <dbReference type="Proteomes" id="UP001551482"/>
    </source>
</evidence>
<gene>
    <name evidence="2" type="ORF">AB0C36_36195</name>
</gene>
<feature type="region of interest" description="Disordered" evidence="1">
    <location>
        <begin position="406"/>
        <end position="427"/>
    </location>
</feature>
<dbReference type="RefSeq" id="WP_358362708.1">
    <property type="nucleotide sequence ID" value="NZ_JBEZFP010000146.1"/>
</dbReference>
<proteinExistence type="predicted"/>
<accession>A0ABV3DT50</accession>
<keyword evidence="3" id="KW-1185">Reference proteome</keyword>
<comment type="caution">
    <text evidence="2">The sequence shown here is derived from an EMBL/GenBank/DDBJ whole genome shotgun (WGS) entry which is preliminary data.</text>
</comment>